<dbReference type="GO" id="GO:0004930">
    <property type="term" value="F:G protein-coupled receptor activity"/>
    <property type="evidence" value="ECO:0007669"/>
    <property type="project" value="InterPro"/>
</dbReference>
<keyword evidence="3 5" id="KW-1133">Transmembrane helix</keyword>
<evidence type="ECO:0008006" key="8">
    <source>
        <dbReference type="Google" id="ProtNLM"/>
    </source>
</evidence>
<dbReference type="EMBL" id="AZBU02000009">
    <property type="protein sequence ID" value="TKR65537.1"/>
    <property type="molecule type" value="Genomic_DNA"/>
</dbReference>
<dbReference type="SMART" id="SM01381">
    <property type="entry name" value="7TM_GPCR_Srsx"/>
    <property type="match status" value="1"/>
</dbReference>
<sequence>MWATYRSLPSNKKASCSHLIGTLAFLDLICIVFEWENALRLLLGVENRRRTCFWAISPYLYAINFQATLILVIALDRVYAMFYPMKYRKIEFWTYIAVSLTPGFIFASIIFAMAVAQLDNELIEACNPPLGYPPLVSMIWNRWILTVDSATIVLYIVALSVLYAKSKFLRLQPECSFKAANS</sequence>
<dbReference type="Proteomes" id="UP000298663">
    <property type="component" value="Unassembled WGS sequence"/>
</dbReference>
<dbReference type="InterPro" id="IPR000276">
    <property type="entry name" value="GPCR_Rhodpsn"/>
</dbReference>
<evidence type="ECO:0000256" key="1">
    <source>
        <dbReference type="ARBA" id="ARBA00004370"/>
    </source>
</evidence>
<evidence type="ECO:0000256" key="2">
    <source>
        <dbReference type="ARBA" id="ARBA00022692"/>
    </source>
</evidence>
<reference evidence="6 7" key="1">
    <citation type="journal article" date="2015" name="Genome Biol.">
        <title>Comparative genomics of Steinernema reveals deeply conserved gene regulatory networks.</title>
        <authorList>
            <person name="Dillman A.R."/>
            <person name="Macchietto M."/>
            <person name="Porter C.F."/>
            <person name="Rogers A."/>
            <person name="Williams B."/>
            <person name="Antoshechkin I."/>
            <person name="Lee M.M."/>
            <person name="Goodwin Z."/>
            <person name="Lu X."/>
            <person name="Lewis E.E."/>
            <person name="Goodrich-Blair H."/>
            <person name="Stock S.P."/>
            <person name="Adams B.J."/>
            <person name="Sternberg P.W."/>
            <person name="Mortazavi A."/>
        </authorList>
    </citation>
    <scope>NUCLEOTIDE SEQUENCE [LARGE SCALE GENOMIC DNA]</scope>
    <source>
        <strain evidence="6 7">ALL</strain>
    </source>
</reference>
<keyword evidence="2 5" id="KW-0812">Transmembrane</keyword>
<dbReference type="Gene3D" id="1.20.1070.10">
    <property type="entry name" value="Rhodopsin 7-helix transmembrane proteins"/>
    <property type="match status" value="1"/>
</dbReference>
<evidence type="ECO:0000256" key="5">
    <source>
        <dbReference type="SAM" id="Phobius"/>
    </source>
</evidence>
<keyword evidence="4 5" id="KW-0472">Membrane</keyword>
<comment type="subcellular location">
    <subcellularLocation>
        <location evidence="1">Membrane</location>
    </subcellularLocation>
</comment>
<feature type="transmembrane region" description="Helical" evidence="5">
    <location>
        <begin position="143"/>
        <end position="164"/>
    </location>
</feature>
<dbReference type="PANTHER" id="PTHR23360">
    <property type="entry name" value="G-PROTEIN COUPLED RECEPTORS FAMILY 1 PROFILE DOMAIN-CONTAINING PROTEIN-RELATED"/>
    <property type="match status" value="1"/>
</dbReference>
<evidence type="ECO:0000313" key="7">
    <source>
        <dbReference type="Proteomes" id="UP000298663"/>
    </source>
</evidence>
<comment type="caution">
    <text evidence="6">The sequence shown here is derived from an EMBL/GenBank/DDBJ whole genome shotgun (WGS) entry which is preliminary data.</text>
</comment>
<dbReference type="OrthoDB" id="5853168at2759"/>
<keyword evidence="7" id="KW-1185">Reference proteome</keyword>
<evidence type="ECO:0000313" key="6">
    <source>
        <dbReference type="EMBL" id="TKR65537.1"/>
    </source>
</evidence>
<reference evidence="6 7" key="2">
    <citation type="journal article" date="2019" name="G3 (Bethesda)">
        <title>Hybrid Assembly of the Genome of the Entomopathogenic Nematode Steinernema carpocapsae Identifies the X-Chromosome.</title>
        <authorList>
            <person name="Serra L."/>
            <person name="Macchietto M."/>
            <person name="Macias-Munoz A."/>
            <person name="McGill C.J."/>
            <person name="Rodriguez I.M."/>
            <person name="Rodriguez B."/>
            <person name="Murad R."/>
            <person name="Mortazavi A."/>
        </authorList>
    </citation>
    <scope>NUCLEOTIDE SEQUENCE [LARGE SCALE GENOMIC DNA]</scope>
    <source>
        <strain evidence="6 7">ALL</strain>
    </source>
</reference>
<evidence type="ECO:0000256" key="3">
    <source>
        <dbReference type="ARBA" id="ARBA00022989"/>
    </source>
</evidence>
<gene>
    <name evidence="6" type="ORF">L596_025928</name>
</gene>
<protein>
    <recommendedName>
        <fullName evidence="8">G-protein coupled receptors family 1 profile domain-containing protein</fullName>
    </recommendedName>
</protein>
<dbReference type="InterPro" id="IPR047130">
    <property type="entry name" value="7TM_GPCR_Srsx_nematod"/>
</dbReference>
<feature type="transmembrane region" description="Helical" evidence="5">
    <location>
        <begin position="92"/>
        <end position="115"/>
    </location>
</feature>
<accession>A0A4U5M966</accession>
<feature type="transmembrane region" description="Helical" evidence="5">
    <location>
        <begin position="20"/>
        <end position="39"/>
    </location>
</feature>
<evidence type="ECO:0000256" key="4">
    <source>
        <dbReference type="ARBA" id="ARBA00023136"/>
    </source>
</evidence>
<proteinExistence type="predicted"/>
<dbReference type="Pfam" id="PF10320">
    <property type="entry name" value="7TM_GPCR_Srsx"/>
    <property type="match status" value="1"/>
</dbReference>
<dbReference type="AlphaFoldDB" id="A0A4U5M966"/>
<feature type="transmembrane region" description="Helical" evidence="5">
    <location>
        <begin position="59"/>
        <end position="80"/>
    </location>
</feature>
<organism evidence="6 7">
    <name type="scientific">Steinernema carpocapsae</name>
    <name type="common">Entomopathogenic nematode</name>
    <dbReference type="NCBI Taxonomy" id="34508"/>
    <lineage>
        <taxon>Eukaryota</taxon>
        <taxon>Metazoa</taxon>
        <taxon>Ecdysozoa</taxon>
        <taxon>Nematoda</taxon>
        <taxon>Chromadorea</taxon>
        <taxon>Rhabditida</taxon>
        <taxon>Tylenchina</taxon>
        <taxon>Panagrolaimomorpha</taxon>
        <taxon>Strongyloidoidea</taxon>
        <taxon>Steinernematidae</taxon>
        <taxon>Steinernema</taxon>
    </lineage>
</organism>
<dbReference type="PANTHER" id="PTHR23360:SF37">
    <property type="entry name" value="G-PROTEIN COUPLED RECEPTORS FAMILY 1 PROFILE DOMAIN-CONTAINING PROTEIN"/>
    <property type="match status" value="1"/>
</dbReference>
<dbReference type="InterPro" id="IPR019424">
    <property type="entry name" value="7TM_GPCR_Srsx"/>
</dbReference>
<name>A0A4U5M966_STECR</name>
<dbReference type="GO" id="GO:0016020">
    <property type="term" value="C:membrane"/>
    <property type="evidence" value="ECO:0007669"/>
    <property type="project" value="UniProtKB-SubCell"/>
</dbReference>